<dbReference type="InterPro" id="IPR041492">
    <property type="entry name" value="HAD_2"/>
</dbReference>
<dbReference type="InterPro" id="IPR051400">
    <property type="entry name" value="HAD-like_hydrolase"/>
</dbReference>
<comment type="caution">
    <text evidence="5">The sequence shown here is derived from an EMBL/GenBank/DDBJ whole genome shotgun (WGS) entry which is preliminary data.</text>
</comment>
<proteinExistence type="predicted"/>
<evidence type="ECO:0000256" key="3">
    <source>
        <dbReference type="ARBA" id="ARBA00022801"/>
    </source>
</evidence>
<organism evidence="5 6">
    <name type="scientific">Paenibacillus eucommiae</name>
    <dbReference type="NCBI Taxonomy" id="1355755"/>
    <lineage>
        <taxon>Bacteria</taxon>
        <taxon>Bacillati</taxon>
        <taxon>Bacillota</taxon>
        <taxon>Bacilli</taxon>
        <taxon>Bacillales</taxon>
        <taxon>Paenibacillaceae</taxon>
        <taxon>Paenibacillus</taxon>
    </lineage>
</organism>
<dbReference type="InterPro" id="IPR036412">
    <property type="entry name" value="HAD-like_sf"/>
</dbReference>
<dbReference type="GO" id="GO:0016787">
    <property type="term" value="F:hydrolase activity"/>
    <property type="evidence" value="ECO:0007669"/>
    <property type="project" value="UniProtKB-KW"/>
</dbReference>
<dbReference type="InterPro" id="IPR023214">
    <property type="entry name" value="HAD_sf"/>
</dbReference>
<dbReference type="EMBL" id="JAGGLB010000036">
    <property type="protein sequence ID" value="MBP1995573.1"/>
    <property type="molecule type" value="Genomic_DNA"/>
</dbReference>
<dbReference type="PANTHER" id="PTHR46470:SF2">
    <property type="entry name" value="GLYCERALDEHYDE 3-PHOSPHATE PHOSPHATASE"/>
    <property type="match status" value="1"/>
</dbReference>
<keyword evidence="2" id="KW-0479">Metal-binding</keyword>
<dbReference type="SFLD" id="SFLDS00003">
    <property type="entry name" value="Haloacid_Dehalogenase"/>
    <property type="match status" value="1"/>
</dbReference>
<keyword evidence="3 5" id="KW-0378">Hydrolase</keyword>
<protein>
    <submittedName>
        <fullName evidence="5">Hydrolase of the HAD superfamily</fullName>
    </submittedName>
</protein>
<dbReference type="RefSeq" id="WP_209977365.1">
    <property type="nucleotide sequence ID" value="NZ_JAGGLB010000036.1"/>
</dbReference>
<dbReference type="SUPFAM" id="SSF56784">
    <property type="entry name" value="HAD-like"/>
    <property type="match status" value="1"/>
</dbReference>
<evidence type="ECO:0000256" key="1">
    <source>
        <dbReference type="ARBA" id="ARBA00001946"/>
    </source>
</evidence>
<dbReference type="Pfam" id="PF13419">
    <property type="entry name" value="HAD_2"/>
    <property type="match status" value="1"/>
</dbReference>
<dbReference type="Proteomes" id="UP001519287">
    <property type="component" value="Unassembled WGS sequence"/>
</dbReference>
<evidence type="ECO:0000313" key="5">
    <source>
        <dbReference type="EMBL" id="MBP1995573.1"/>
    </source>
</evidence>
<dbReference type="NCBIfam" id="TIGR01549">
    <property type="entry name" value="HAD-SF-IA-v1"/>
    <property type="match status" value="1"/>
</dbReference>
<gene>
    <name evidence="5" type="ORF">J2Z66_007215</name>
</gene>
<keyword evidence="6" id="KW-1185">Reference proteome</keyword>
<comment type="cofactor">
    <cofactor evidence="1">
        <name>Mg(2+)</name>
        <dbReference type="ChEBI" id="CHEBI:18420"/>
    </cofactor>
</comment>
<evidence type="ECO:0000256" key="4">
    <source>
        <dbReference type="ARBA" id="ARBA00022842"/>
    </source>
</evidence>
<dbReference type="SFLD" id="SFLDG01129">
    <property type="entry name" value="C1.5:_HAD__Beta-PGM__Phosphata"/>
    <property type="match status" value="1"/>
</dbReference>
<dbReference type="Gene3D" id="1.10.150.520">
    <property type="match status" value="1"/>
</dbReference>
<keyword evidence="4" id="KW-0460">Magnesium</keyword>
<name>A0ABS4J6W9_9BACL</name>
<evidence type="ECO:0000313" key="6">
    <source>
        <dbReference type="Proteomes" id="UP001519287"/>
    </source>
</evidence>
<dbReference type="InterPro" id="IPR006439">
    <property type="entry name" value="HAD-SF_hydro_IA"/>
</dbReference>
<reference evidence="5 6" key="1">
    <citation type="submission" date="2021-03" db="EMBL/GenBank/DDBJ databases">
        <title>Genomic Encyclopedia of Type Strains, Phase IV (KMG-IV): sequencing the most valuable type-strain genomes for metagenomic binning, comparative biology and taxonomic classification.</title>
        <authorList>
            <person name="Goeker M."/>
        </authorList>
    </citation>
    <scope>NUCLEOTIDE SEQUENCE [LARGE SCALE GENOMIC DNA]</scope>
    <source>
        <strain evidence="5 6">DSM 26048</strain>
    </source>
</reference>
<evidence type="ECO:0000256" key="2">
    <source>
        <dbReference type="ARBA" id="ARBA00022723"/>
    </source>
</evidence>
<accession>A0ABS4J6W9</accession>
<dbReference type="PANTHER" id="PTHR46470">
    <property type="entry name" value="N-ACYLNEURAMINATE-9-PHOSPHATASE"/>
    <property type="match status" value="1"/>
</dbReference>
<dbReference type="Gene3D" id="3.40.50.1000">
    <property type="entry name" value="HAD superfamily/HAD-like"/>
    <property type="match status" value="1"/>
</dbReference>
<sequence>MKQAIVFDLDDTLYCEKEYVISGFQEVDRWIRIHLNRQGFFEQAERLLYQGHKGNIFDKVLQTLRIEHDYSIIREMLTIYREHLPRIKLYEDALWALQYVSSKARTGLITDGFWAAQRQKVIALGILPFFNHIVYSDELGRACWKPCPLPYIKMTESLGILPSACVYIGDNPQKDFITAKCLGWTTVQVKREDGLYKDIIVDSDYWADYNVSSLFELRHLGFV</sequence>